<dbReference type="AlphaFoldDB" id="A0A0C6FD09"/>
<dbReference type="EMBL" id="AP014704">
    <property type="protein sequence ID" value="BAQ46428.1"/>
    <property type="molecule type" value="Genomic_DNA"/>
</dbReference>
<evidence type="ECO:0000313" key="1">
    <source>
        <dbReference type="EMBL" id="BAQ46428.1"/>
    </source>
</evidence>
<organism evidence="1 2">
    <name type="scientific">Methylobacterium aquaticum</name>
    <dbReference type="NCBI Taxonomy" id="270351"/>
    <lineage>
        <taxon>Bacteria</taxon>
        <taxon>Pseudomonadati</taxon>
        <taxon>Pseudomonadota</taxon>
        <taxon>Alphaproteobacteria</taxon>
        <taxon>Hyphomicrobiales</taxon>
        <taxon>Methylobacteriaceae</taxon>
        <taxon>Methylobacterium</taxon>
    </lineage>
</organism>
<dbReference type="PATRIC" id="fig|270351.10.peg.3174"/>
<reference evidence="1 2" key="1">
    <citation type="journal article" date="2015" name="Genome Announc.">
        <title>Complete Genome Sequence of Methylobacterium aquaticum Strain 22A, Isolated from Racomitrium japonicum Moss.</title>
        <authorList>
            <person name="Tani A."/>
            <person name="Ogura Y."/>
            <person name="Hayashi T."/>
            <person name="Kimbara K."/>
        </authorList>
    </citation>
    <scope>NUCLEOTIDE SEQUENCE [LARGE SCALE GENOMIC DNA]</scope>
    <source>
        <strain evidence="1 2">MA-22A</strain>
    </source>
</reference>
<dbReference type="Proteomes" id="UP000061432">
    <property type="component" value="Chromosome"/>
</dbReference>
<proteinExistence type="predicted"/>
<reference evidence="2" key="2">
    <citation type="submission" date="2015-01" db="EMBL/GenBank/DDBJ databases">
        <title>Complete genome sequence of Methylobacterium aquaticum strain 22A.</title>
        <authorList>
            <person name="Tani A."/>
            <person name="Ogura Y."/>
            <person name="Hayashi T."/>
        </authorList>
    </citation>
    <scope>NUCLEOTIDE SEQUENCE [LARGE SCALE GENOMIC DNA]</scope>
    <source>
        <strain evidence="2">MA-22A</strain>
    </source>
</reference>
<dbReference type="KEGG" id="maqu:Maq22A_c16500"/>
<dbReference type="RefSeq" id="WP_167543925.1">
    <property type="nucleotide sequence ID" value="NZ_AP014704.1"/>
</dbReference>
<gene>
    <name evidence="1" type="ORF">Maq22A_c16500</name>
</gene>
<sequence length="45" mass="5443">MLMAFVGRLAQSWRDLVAEFMDPYRPELHYMRGPGPRWRERHPEG</sequence>
<evidence type="ECO:0000313" key="2">
    <source>
        <dbReference type="Proteomes" id="UP000061432"/>
    </source>
</evidence>
<dbReference type="STRING" id="270351.Maq22A_c16500"/>
<name>A0A0C6FD09_9HYPH</name>
<protein>
    <submittedName>
        <fullName evidence="1">Uncharacterized protein</fullName>
    </submittedName>
</protein>
<accession>A0A0C6FD09</accession>